<sequence>MAEAKGAVCEDLDMISALPEELLLKILLRVPIKDAVATMILSKRWRFIWMMLPRLDYKEKRYGDDFMNDYDEDDDDDDDNDDDESNKSIWWFFEKSMELHKAHVLTTLLIKLGPGCPSDADVQKWLKKAVDRHVRVLRFKLCWSTVPTGLPKSLYTCQTLKELTLSRKILVDFPSSSCLPSLIILELFYVVYKEDDSLVRLLSGCPVLEYLMVKRNKDDNVTKFSVKVPSLLDLLYSNYNTPDDNDIVDTGRCLVIDTPALINYHIADMSGDSCSIENMPCLESAYIDVESFADIDRVLTSISAVVSLELAMTDVLLVGCSNINFSRLIKLSIYPDMSHWLEPLLILLKNAPKLKDLLVDYVYICTEDLTLSWDQPSSIPRCLSSQLEIFEYRQYRDTEEDEEFLTYILANSKCLKTVTVSVKPSFDLERKELIIKKLRDIPRVSTTSQLLFK</sequence>
<dbReference type="SUPFAM" id="SSF81383">
    <property type="entry name" value="F-box domain"/>
    <property type="match status" value="1"/>
</dbReference>
<dbReference type="SMART" id="SM00256">
    <property type="entry name" value="FBOX"/>
    <property type="match status" value="1"/>
</dbReference>
<evidence type="ECO:0000259" key="1">
    <source>
        <dbReference type="PROSITE" id="PS50181"/>
    </source>
</evidence>
<dbReference type="Pfam" id="PF08387">
    <property type="entry name" value="FBD"/>
    <property type="match status" value="1"/>
</dbReference>
<dbReference type="Gramene" id="ESQ53918">
    <property type="protein sequence ID" value="ESQ53918"/>
    <property type="gene ID" value="EUTSA_v10027331mg"/>
</dbReference>
<dbReference type="InterPro" id="IPR053781">
    <property type="entry name" value="F-box_AtFBL13-like"/>
</dbReference>
<dbReference type="PANTHER" id="PTHR31900:SF34">
    <property type="entry name" value="EMB|CAB62440.1-RELATED"/>
    <property type="match status" value="1"/>
</dbReference>
<evidence type="ECO:0000313" key="3">
    <source>
        <dbReference type="Proteomes" id="UP000030689"/>
    </source>
</evidence>
<dbReference type="InterPro" id="IPR036047">
    <property type="entry name" value="F-box-like_dom_sf"/>
</dbReference>
<dbReference type="EMBL" id="KI517384">
    <property type="protein sequence ID" value="ESQ53918.1"/>
    <property type="molecule type" value="Genomic_DNA"/>
</dbReference>
<dbReference type="InterPro" id="IPR001810">
    <property type="entry name" value="F-box_dom"/>
</dbReference>
<dbReference type="InterPro" id="IPR055411">
    <property type="entry name" value="LRR_FXL15/At3g58940/PEG3-like"/>
</dbReference>
<keyword evidence="3" id="KW-1185">Reference proteome</keyword>
<dbReference type="InterPro" id="IPR050232">
    <property type="entry name" value="FBL13/AtMIF1-like"/>
</dbReference>
<dbReference type="Pfam" id="PF00646">
    <property type="entry name" value="F-box"/>
    <property type="match status" value="1"/>
</dbReference>
<dbReference type="CDD" id="cd22160">
    <property type="entry name" value="F-box_AtFBL13-like"/>
    <property type="match status" value="1"/>
</dbReference>
<dbReference type="PROSITE" id="PS50181">
    <property type="entry name" value="FBOX"/>
    <property type="match status" value="1"/>
</dbReference>
<protein>
    <recommendedName>
        <fullName evidence="1">F-box domain-containing protein</fullName>
    </recommendedName>
</protein>
<feature type="domain" description="F-box" evidence="1">
    <location>
        <begin position="12"/>
        <end position="48"/>
    </location>
</feature>
<organism evidence="2 3">
    <name type="scientific">Eutrema salsugineum</name>
    <name type="common">Saltwater cress</name>
    <name type="synonym">Sisymbrium salsugineum</name>
    <dbReference type="NCBI Taxonomy" id="72664"/>
    <lineage>
        <taxon>Eukaryota</taxon>
        <taxon>Viridiplantae</taxon>
        <taxon>Streptophyta</taxon>
        <taxon>Embryophyta</taxon>
        <taxon>Tracheophyta</taxon>
        <taxon>Spermatophyta</taxon>
        <taxon>Magnoliopsida</taxon>
        <taxon>eudicotyledons</taxon>
        <taxon>Gunneridae</taxon>
        <taxon>Pentapetalae</taxon>
        <taxon>rosids</taxon>
        <taxon>malvids</taxon>
        <taxon>Brassicales</taxon>
        <taxon>Brassicaceae</taxon>
        <taxon>Eutremeae</taxon>
        <taxon>Eutrema</taxon>
    </lineage>
</organism>
<dbReference type="Proteomes" id="UP000030689">
    <property type="component" value="Unassembled WGS sequence"/>
</dbReference>
<dbReference type="STRING" id="72664.V4MM77"/>
<dbReference type="KEGG" id="eus:EUTSA_v10027331mg"/>
<dbReference type="InterPro" id="IPR006566">
    <property type="entry name" value="FBD"/>
</dbReference>
<evidence type="ECO:0000313" key="2">
    <source>
        <dbReference type="EMBL" id="ESQ53918.1"/>
    </source>
</evidence>
<name>V4MM77_EUTSA</name>
<dbReference type="eggNOG" id="ENOG502SVU0">
    <property type="taxonomic scope" value="Eukaryota"/>
</dbReference>
<reference evidence="2 3" key="1">
    <citation type="journal article" date="2013" name="Front. Plant Sci.">
        <title>The Reference Genome of the Halophytic Plant Eutrema salsugineum.</title>
        <authorList>
            <person name="Yang R."/>
            <person name="Jarvis D.E."/>
            <person name="Chen H."/>
            <person name="Beilstein M.A."/>
            <person name="Grimwood J."/>
            <person name="Jenkins J."/>
            <person name="Shu S."/>
            <person name="Prochnik S."/>
            <person name="Xin M."/>
            <person name="Ma C."/>
            <person name="Schmutz J."/>
            <person name="Wing R.A."/>
            <person name="Mitchell-Olds T."/>
            <person name="Schumaker K.S."/>
            <person name="Wang X."/>
        </authorList>
    </citation>
    <scope>NUCLEOTIDE SEQUENCE [LARGE SCALE GENOMIC DNA]</scope>
</reference>
<dbReference type="Gene3D" id="1.20.1280.50">
    <property type="match status" value="1"/>
</dbReference>
<dbReference type="OrthoDB" id="1105302at2759"/>
<dbReference type="SMART" id="SM00579">
    <property type="entry name" value="FBD"/>
    <property type="match status" value="1"/>
</dbReference>
<dbReference type="OMA" id="DAMVMRC"/>
<dbReference type="InterPro" id="IPR032675">
    <property type="entry name" value="LRR_dom_sf"/>
</dbReference>
<proteinExistence type="predicted"/>
<dbReference type="PANTHER" id="PTHR31900">
    <property type="entry name" value="F-BOX/RNI SUPERFAMILY PROTEIN-RELATED"/>
    <property type="match status" value="1"/>
</dbReference>
<dbReference type="AlphaFoldDB" id="V4MM77"/>
<gene>
    <name evidence="2" type="ORF">EUTSA_v10027331mg</name>
</gene>
<dbReference type="SUPFAM" id="SSF52047">
    <property type="entry name" value="RNI-like"/>
    <property type="match status" value="1"/>
</dbReference>
<dbReference type="Gene3D" id="3.80.10.10">
    <property type="entry name" value="Ribonuclease Inhibitor"/>
    <property type="match status" value="1"/>
</dbReference>
<dbReference type="Pfam" id="PF24758">
    <property type="entry name" value="LRR_At5g56370"/>
    <property type="match status" value="1"/>
</dbReference>
<accession>V4MM77</accession>